<evidence type="ECO:0000313" key="2">
    <source>
        <dbReference type="EMBL" id="CBX30482.1"/>
    </source>
</evidence>
<dbReference type="AlphaFoldDB" id="E1YIT8"/>
<protein>
    <recommendedName>
        <fullName evidence="3">Outer membrane protein beta-barrel domain-containing protein</fullName>
    </recommendedName>
</protein>
<keyword evidence="1" id="KW-0732">Signal</keyword>
<feature type="chain" id="PRO_5003154958" description="Outer membrane protein beta-barrel domain-containing protein" evidence="1">
    <location>
        <begin position="26"/>
        <end position="74"/>
    </location>
</feature>
<sequence length="74" mass="8030">MKKAALVFIFSVFALLTLLMTLSVAEDQKGVITVTPNIGAYFFEGNQELEDGITSGINIGYDFNKTCSVEGSFN</sequence>
<evidence type="ECO:0000256" key="1">
    <source>
        <dbReference type="SAM" id="SignalP"/>
    </source>
</evidence>
<dbReference type="Gene3D" id="2.40.160.20">
    <property type="match status" value="1"/>
</dbReference>
<proteinExistence type="predicted"/>
<organism evidence="2">
    <name type="scientific">uncultured Desulfobacterium sp</name>
    <dbReference type="NCBI Taxonomy" id="201089"/>
    <lineage>
        <taxon>Bacteria</taxon>
        <taxon>Pseudomonadati</taxon>
        <taxon>Thermodesulfobacteriota</taxon>
        <taxon>Desulfobacteria</taxon>
        <taxon>Desulfobacterales</taxon>
        <taxon>Desulfobacteriaceae</taxon>
        <taxon>Desulfobacterium</taxon>
        <taxon>environmental samples</taxon>
    </lineage>
</organism>
<evidence type="ECO:0008006" key="3">
    <source>
        <dbReference type="Google" id="ProtNLM"/>
    </source>
</evidence>
<dbReference type="EMBL" id="FR695876">
    <property type="protein sequence ID" value="CBX30482.1"/>
    <property type="molecule type" value="Genomic_DNA"/>
</dbReference>
<accession>E1YIT8</accession>
<feature type="signal peptide" evidence="1">
    <location>
        <begin position="1"/>
        <end position="25"/>
    </location>
</feature>
<gene>
    <name evidence="2" type="ORF">N47_K27220</name>
</gene>
<name>E1YIT8_9BACT</name>
<reference evidence="2" key="1">
    <citation type="journal article" date="2011" name="Environ. Microbiol.">
        <title>Genomic insights into the metabolic potential of the polycyclic aromatic hydrocarbon degrading sulfate-reducing Deltaproteobacterium N47.</title>
        <authorList>
            <person name="Bergmann F."/>
            <person name="Selesi D."/>
            <person name="Weinmaier T."/>
            <person name="Tischler P."/>
            <person name="Rattei T."/>
            <person name="Meckenstock R.U."/>
        </authorList>
    </citation>
    <scope>NUCLEOTIDE SEQUENCE</scope>
</reference>